<organism evidence="1 2">
    <name type="scientific">Rhodococcus jostii</name>
    <dbReference type="NCBI Taxonomy" id="132919"/>
    <lineage>
        <taxon>Bacteria</taxon>
        <taxon>Bacillati</taxon>
        <taxon>Actinomycetota</taxon>
        <taxon>Actinomycetes</taxon>
        <taxon>Mycobacteriales</taxon>
        <taxon>Nocardiaceae</taxon>
        <taxon>Rhodococcus</taxon>
    </lineage>
</organism>
<dbReference type="Proteomes" id="UP000183407">
    <property type="component" value="Unassembled WGS sequence"/>
</dbReference>
<evidence type="ECO:0000313" key="2">
    <source>
        <dbReference type="Proteomes" id="UP000183407"/>
    </source>
</evidence>
<feature type="non-terminal residue" evidence="1">
    <location>
        <position position="36"/>
    </location>
</feature>
<dbReference type="EMBL" id="FNTL01000004">
    <property type="protein sequence ID" value="SEC18931.1"/>
    <property type="molecule type" value="Genomic_DNA"/>
</dbReference>
<gene>
    <name evidence="1" type="ORF">SAMN04490220_1010</name>
</gene>
<name>A0A1H4QH39_RHOJO</name>
<proteinExistence type="predicted"/>
<protein>
    <submittedName>
        <fullName evidence="1">Uncharacterized protein</fullName>
    </submittedName>
</protein>
<dbReference type="AlphaFoldDB" id="A0A1H4QH39"/>
<sequence>MTLKRCWKASARRVGCTRGLRSLVGVWGTGLNVSMK</sequence>
<evidence type="ECO:0000313" key="1">
    <source>
        <dbReference type="EMBL" id="SEC18931.1"/>
    </source>
</evidence>
<accession>A0A1H4QH39</accession>
<reference evidence="2" key="1">
    <citation type="submission" date="2016-10" db="EMBL/GenBank/DDBJ databases">
        <authorList>
            <person name="Varghese N."/>
        </authorList>
    </citation>
    <scope>NUCLEOTIDE SEQUENCE [LARGE SCALE GENOMIC DNA]</scope>
    <source>
        <strain evidence="2">DSM 44719</strain>
    </source>
</reference>